<feature type="compositionally biased region" description="Basic and acidic residues" evidence="1">
    <location>
        <begin position="61"/>
        <end position="71"/>
    </location>
</feature>
<proteinExistence type="predicted"/>
<reference evidence="2 3" key="1">
    <citation type="journal article" date="2024" name="G3 (Bethesda)">
        <title>Genome assembly of Hibiscus sabdariffa L. provides insights into metabolisms of medicinal natural products.</title>
        <authorList>
            <person name="Kim T."/>
        </authorList>
    </citation>
    <scope>NUCLEOTIDE SEQUENCE [LARGE SCALE GENOMIC DNA]</scope>
    <source>
        <strain evidence="2">TK-2024</strain>
        <tissue evidence="2">Old leaves</tissue>
    </source>
</reference>
<sequence>MPGTKENSDRAFGGDCGDALAEAEGGASSLTVMPTPRRPSSPSRIPFFPRYRSFGGRATGRRKESPSSNDK</sequence>
<evidence type="ECO:0000313" key="2">
    <source>
        <dbReference type="EMBL" id="KAK9028288.1"/>
    </source>
</evidence>
<evidence type="ECO:0000313" key="3">
    <source>
        <dbReference type="Proteomes" id="UP001396334"/>
    </source>
</evidence>
<feature type="region of interest" description="Disordered" evidence="1">
    <location>
        <begin position="25"/>
        <end position="71"/>
    </location>
</feature>
<feature type="compositionally biased region" description="Low complexity" evidence="1">
    <location>
        <begin position="38"/>
        <end position="54"/>
    </location>
</feature>
<feature type="region of interest" description="Disordered" evidence="1">
    <location>
        <begin position="1"/>
        <end position="20"/>
    </location>
</feature>
<dbReference type="Proteomes" id="UP001396334">
    <property type="component" value="Unassembled WGS sequence"/>
</dbReference>
<name>A0ABR2SSN6_9ROSI</name>
<accession>A0ABR2SSN6</accession>
<evidence type="ECO:0000256" key="1">
    <source>
        <dbReference type="SAM" id="MobiDB-lite"/>
    </source>
</evidence>
<dbReference type="EMBL" id="JBBPBN010000012">
    <property type="protein sequence ID" value="KAK9028288.1"/>
    <property type="molecule type" value="Genomic_DNA"/>
</dbReference>
<gene>
    <name evidence="2" type="ORF">V6N11_068095</name>
</gene>
<comment type="caution">
    <text evidence="2">The sequence shown here is derived from an EMBL/GenBank/DDBJ whole genome shotgun (WGS) entry which is preliminary data.</text>
</comment>
<keyword evidence="3" id="KW-1185">Reference proteome</keyword>
<organism evidence="2 3">
    <name type="scientific">Hibiscus sabdariffa</name>
    <name type="common">roselle</name>
    <dbReference type="NCBI Taxonomy" id="183260"/>
    <lineage>
        <taxon>Eukaryota</taxon>
        <taxon>Viridiplantae</taxon>
        <taxon>Streptophyta</taxon>
        <taxon>Embryophyta</taxon>
        <taxon>Tracheophyta</taxon>
        <taxon>Spermatophyta</taxon>
        <taxon>Magnoliopsida</taxon>
        <taxon>eudicotyledons</taxon>
        <taxon>Gunneridae</taxon>
        <taxon>Pentapetalae</taxon>
        <taxon>rosids</taxon>
        <taxon>malvids</taxon>
        <taxon>Malvales</taxon>
        <taxon>Malvaceae</taxon>
        <taxon>Malvoideae</taxon>
        <taxon>Hibiscus</taxon>
    </lineage>
</organism>
<protein>
    <submittedName>
        <fullName evidence="2">Uncharacterized protein</fullName>
    </submittedName>
</protein>